<dbReference type="Gene3D" id="4.10.800.10">
    <property type="entry name" value="Thyroglobulin type-1"/>
    <property type="match status" value="1"/>
</dbReference>
<dbReference type="SUPFAM" id="SSF57610">
    <property type="entry name" value="Thyroglobulin type-1 domain"/>
    <property type="match status" value="1"/>
</dbReference>
<keyword evidence="1" id="KW-1015">Disulfide bond</keyword>
<dbReference type="InterPro" id="IPR000716">
    <property type="entry name" value="Thyroglobulin_1"/>
</dbReference>
<keyword evidence="5" id="KW-1185">Reference proteome</keyword>
<name>A0A8K0GHL6_IGNLU</name>
<dbReference type="EMBL" id="VTPC01002353">
    <property type="protein sequence ID" value="KAF2900164.1"/>
    <property type="molecule type" value="Genomic_DNA"/>
</dbReference>
<evidence type="ECO:0000313" key="5">
    <source>
        <dbReference type="Proteomes" id="UP000801492"/>
    </source>
</evidence>
<reference evidence="4" key="1">
    <citation type="submission" date="2019-08" db="EMBL/GenBank/DDBJ databases">
        <title>The genome of the North American firefly Photinus pyralis.</title>
        <authorList>
            <consortium name="Photinus pyralis genome working group"/>
            <person name="Fallon T.R."/>
            <person name="Sander Lower S.E."/>
            <person name="Weng J.-K."/>
        </authorList>
    </citation>
    <scope>NUCLEOTIDE SEQUENCE</scope>
    <source>
        <strain evidence="4">TRF0915ILg1</strain>
        <tissue evidence="4">Whole body</tissue>
    </source>
</reference>
<organism evidence="4 5">
    <name type="scientific">Ignelater luminosus</name>
    <name type="common">Cucubano</name>
    <name type="synonym">Pyrophorus luminosus</name>
    <dbReference type="NCBI Taxonomy" id="2038154"/>
    <lineage>
        <taxon>Eukaryota</taxon>
        <taxon>Metazoa</taxon>
        <taxon>Ecdysozoa</taxon>
        <taxon>Arthropoda</taxon>
        <taxon>Hexapoda</taxon>
        <taxon>Insecta</taxon>
        <taxon>Pterygota</taxon>
        <taxon>Neoptera</taxon>
        <taxon>Endopterygota</taxon>
        <taxon>Coleoptera</taxon>
        <taxon>Polyphaga</taxon>
        <taxon>Elateriformia</taxon>
        <taxon>Elateroidea</taxon>
        <taxon>Elateridae</taxon>
        <taxon>Agrypninae</taxon>
        <taxon>Pyrophorini</taxon>
        <taxon>Ignelater</taxon>
    </lineage>
</organism>
<dbReference type="Proteomes" id="UP000801492">
    <property type="component" value="Unassembled WGS sequence"/>
</dbReference>
<proteinExistence type="predicted"/>
<dbReference type="Pfam" id="PF00086">
    <property type="entry name" value="Thyroglobulin_1"/>
    <property type="match status" value="1"/>
</dbReference>
<evidence type="ECO:0000313" key="4">
    <source>
        <dbReference type="EMBL" id="KAF2900164.1"/>
    </source>
</evidence>
<dbReference type="InterPro" id="IPR036857">
    <property type="entry name" value="Thyroglobulin_1_sf"/>
</dbReference>
<accession>A0A8K0GHL6</accession>
<dbReference type="PROSITE" id="PS51162">
    <property type="entry name" value="THYROGLOBULIN_1_2"/>
    <property type="match status" value="1"/>
</dbReference>
<comment type="caution">
    <text evidence="2">Lacks conserved residue(s) required for the propagation of feature annotation.</text>
</comment>
<dbReference type="OrthoDB" id="6409105at2759"/>
<evidence type="ECO:0000256" key="2">
    <source>
        <dbReference type="PROSITE-ProRule" id="PRU00500"/>
    </source>
</evidence>
<sequence>MTCSCSLKRVELMQRSSNAYTSLHCDSMGNYEPLQCNAGQCWCVEPLTGEITSKVVPEKLMTYLPCHSQKDNGDQYLRRCESEEYAKANIVYELKIHGTKYANLPHILCDGDGSYGPYQIETAEVICVWKDRSGLGYAQPVAGANFKQITCNCARDKKIYELAGMKQLLSCISSGEYYPVQKTEDGESYCVDADGQRKSENFPDLTVASCDLIKQ</sequence>
<gene>
    <name evidence="4" type="ORF">ILUMI_06031</name>
</gene>
<dbReference type="AlphaFoldDB" id="A0A8K0GHL6"/>
<feature type="domain" description="Thyroglobulin type-1" evidence="3">
    <location>
        <begin position="2"/>
        <end position="66"/>
    </location>
</feature>
<protein>
    <recommendedName>
        <fullName evidence="3">Thyroglobulin type-1 domain-containing protein</fullName>
    </recommendedName>
</protein>
<evidence type="ECO:0000259" key="3">
    <source>
        <dbReference type="PROSITE" id="PS51162"/>
    </source>
</evidence>
<evidence type="ECO:0000256" key="1">
    <source>
        <dbReference type="ARBA" id="ARBA00023157"/>
    </source>
</evidence>
<dbReference type="SMART" id="SM00211">
    <property type="entry name" value="TY"/>
    <property type="match status" value="2"/>
</dbReference>
<comment type="caution">
    <text evidence="4">The sequence shown here is derived from an EMBL/GenBank/DDBJ whole genome shotgun (WGS) entry which is preliminary data.</text>
</comment>